<evidence type="ECO:0000313" key="1">
    <source>
        <dbReference type="EMBL" id="KER26499.1"/>
    </source>
</evidence>
<dbReference type="EMBL" id="KL596746">
    <property type="protein sequence ID" value="KER26499.1"/>
    <property type="molecule type" value="Genomic_DNA"/>
</dbReference>
<evidence type="ECO:0000313" key="2">
    <source>
        <dbReference type="Proteomes" id="UP000054324"/>
    </source>
</evidence>
<reference evidence="1 2" key="1">
    <citation type="submission" date="2013-11" db="EMBL/GenBank/DDBJ databases">
        <title>Opisthorchis viverrini - life in the bile duct.</title>
        <authorList>
            <person name="Young N.D."/>
            <person name="Nagarajan N."/>
            <person name="Lin S.J."/>
            <person name="Korhonen P.K."/>
            <person name="Jex A.R."/>
            <person name="Hall R.S."/>
            <person name="Safavi-Hemami H."/>
            <person name="Kaewkong W."/>
            <person name="Bertrand D."/>
            <person name="Gao S."/>
            <person name="Seet Q."/>
            <person name="Wongkham S."/>
            <person name="Teh B.T."/>
            <person name="Wongkham C."/>
            <person name="Intapan P.M."/>
            <person name="Maleewong W."/>
            <person name="Yang X."/>
            <person name="Hu M."/>
            <person name="Wang Z."/>
            <person name="Hofmann A."/>
            <person name="Sternberg P.W."/>
            <person name="Tan P."/>
            <person name="Wang J."/>
            <person name="Gasser R.B."/>
        </authorList>
    </citation>
    <scope>NUCLEOTIDE SEQUENCE [LARGE SCALE GENOMIC DNA]</scope>
</reference>
<dbReference type="GeneID" id="20320468"/>
<dbReference type="RefSeq" id="XP_009169770.1">
    <property type="nucleotide sequence ID" value="XM_009171506.1"/>
</dbReference>
<dbReference type="CTD" id="20320468"/>
<dbReference type="Proteomes" id="UP000054324">
    <property type="component" value="Unassembled WGS sequence"/>
</dbReference>
<keyword evidence="2" id="KW-1185">Reference proteome</keyword>
<proteinExistence type="predicted"/>
<organism evidence="1 2">
    <name type="scientific">Opisthorchis viverrini</name>
    <name type="common">Southeast Asian liver fluke</name>
    <dbReference type="NCBI Taxonomy" id="6198"/>
    <lineage>
        <taxon>Eukaryota</taxon>
        <taxon>Metazoa</taxon>
        <taxon>Spiralia</taxon>
        <taxon>Lophotrochozoa</taxon>
        <taxon>Platyhelminthes</taxon>
        <taxon>Trematoda</taxon>
        <taxon>Digenea</taxon>
        <taxon>Opisthorchiida</taxon>
        <taxon>Opisthorchiata</taxon>
        <taxon>Opisthorchiidae</taxon>
        <taxon>Opisthorchis</taxon>
    </lineage>
</organism>
<name>A0A075AE49_OPIVI</name>
<dbReference type="AlphaFoldDB" id="A0A075AE49"/>
<sequence>MALQSRLQVISGFAYIIPSAQYVYHLIMTPYGLCIVDCSGMARTLSALNERSSVEGGKLGVQFTGRPKTTLDGNVVDPLYLHSNVSGAPFHLRLYH</sequence>
<dbReference type="KEGG" id="ovi:T265_06286"/>
<accession>A0A075AE49</accession>
<protein>
    <submittedName>
        <fullName evidence="1">Uncharacterized protein</fullName>
    </submittedName>
</protein>
<gene>
    <name evidence="1" type="ORF">T265_06286</name>
</gene>